<dbReference type="AlphaFoldDB" id="A0A319E288"/>
<feature type="domain" description="DNA2/NAM7 helicase helicase" evidence="2">
    <location>
        <begin position="513"/>
        <end position="829"/>
    </location>
</feature>
<dbReference type="InterPro" id="IPR047187">
    <property type="entry name" value="SF1_C_Upf1"/>
</dbReference>
<gene>
    <name evidence="4" type="ORF">BO78DRAFT_409358</name>
</gene>
<evidence type="ECO:0000313" key="5">
    <source>
        <dbReference type="Proteomes" id="UP000248423"/>
    </source>
</evidence>
<evidence type="ECO:0000259" key="2">
    <source>
        <dbReference type="Pfam" id="PF13086"/>
    </source>
</evidence>
<keyword evidence="1" id="KW-0547">Nucleotide-binding</keyword>
<dbReference type="InterPro" id="IPR041677">
    <property type="entry name" value="DNA2/NAM7_AAA_11"/>
</dbReference>
<dbReference type="Pfam" id="PF13087">
    <property type="entry name" value="AAA_12"/>
    <property type="match status" value="1"/>
</dbReference>
<keyword evidence="1" id="KW-0067">ATP-binding</keyword>
<dbReference type="InterPro" id="IPR027417">
    <property type="entry name" value="P-loop_NTPase"/>
</dbReference>
<dbReference type="PANTHER" id="PTHR10887">
    <property type="entry name" value="DNA2/NAM7 HELICASE FAMILY"/>
    <property type="match status" value="1"/>
</dbReference>
<evidence type="ECO:0000313" key="4">
    <source>
        <dbReference type="EMBL" id="PYI04107.1"/>
    </source>
</evidence>
<dbReference type="Gene3D" id="3.40.50.300">
    <property type="entry name" value="P-loop containing nucleotide triphosphate hydrolases"/>
    <property type="match status" value="2"/>
</dbReference>
<dbReference type="STRING" id="1448318.A0A319E288"/>
<proteinExistence type="predicted"/>
<keyword evidence="5" id="KW-1185">Reference proteome</keyword>
<dbReference type="Pfam" id="PF13086">
    <property type="entry name" value="AAA_11"/>
    <property type="match status" value="1"/>
</dbReference>
<organism evidence="4 5">
    <name type="scientific">Aspergillus sclerotiicarbonarius (strain CBS 121057 / IBT 28362)</name>
    <dbReference type="NCBI Taxonomy" id="1448318"/>
    <lineage>
        <taxon>Eukaryota</taxon>
        <taxon>Fungi</taxon>
        <taxon>Dikarya</taxon>
        <taxon>Ascomycota</taxon>
        <taxon>Pezizomycotina</taxon>
        <taxon>Eurotiomycetes</taxon>
        <taxon>Eurotiomycetidae</taxon>
        <taxon>Eurotiales</taxon>
        <taxon>Aspergillaceae</taxon>
        <taxon>Aspergillus</taxon>
        <taxon>Aspergillus subgen. Circumdati</taxon>
    </lineage>
</organism>
<dbReference type="PANTHER" id="PTHR10887:SF495">
    <property type="entry name" value="HELICASE SENATAXIN ISOFORM X1-RELATED"/>
    <property type="match status" value="1"/>
</dbReference>
<dbReference type="OrthoDB" id="6513042at2759"/>
<accession>A0A319E288</accession>
<dbReference type="InterPro" id="IPR041679">
    <property type="entry name" value="DNA2/NAM7-like_C"/>
</dbReference>
<feature type="domain" description="DNA2/NAM7 helicase-like C-terminal" evidence="3">
    <location>
        <begin position="841"/>
        <end position="1033"/>
    </location>
</feature>
<dbReference type="VEuPathDB" id="FungiDB:BO78DRAFT_409358"/>
<dbReference type="SUPFAM" id="SSF52540">
    <property type="entry name" value="P-loop containing nucleoside triphosphate hydrolases"/>
    <property type="match status" value="1"/>
</dbReference>
<dbReference type="EMBL" id="KZ826373">
    <property type="protein sequence ID" value="PYI04107.1"/>
    <property type="molecule type" value="Genomic_DNA"/>
</dbReference>
<keyword evidence="1" id="KW-0378">Hydrolase</keyword>
<evidence type="ECO:0000256" key="1">
    <source>
        <dbReference type="ARBA" id="ARBA00022806"/>
    </source>
</evidence>
<dbReference type="GO" id="GO:0004386">
    <property type="term" value="F:helicase activity"/>
    <property type="evidence" value="ECO:0007669"/>
    <property type="project" value="InterPro"/>
</dbReference>
<name>A0A319E288_ASPSB</name>
<keyword evidence="1" id="KW-0347">Helicase</keyword>
<evidence type="ECO:0000259" key="3">
    <source>
        <dbReference type="Pfam" id="PF13087"/>
    </source>
</evidence>
<dbReference type="CDD" id="cd18808">
    <property type="entry name" value="SF1_C_Upf1"/>
    <property type="match status" value="1"/>
</dbReference>
<dbReference type="Proteomes" id="UP000248423">
    <property type="component" value="Unassembled WGS sequence"/>
</dbReference>
<dbReference type="InterPro" id="IPR045055">
    <property type="entry name" value="DNA2/NAM7-like"/>
</dbReference>
<evidence type="ECO:0008006" key="6">
    <source>
        <dbReference type="Google" id="ProtNLM"/>
    </source>
</evidence>
<reference evidence="4 5" key="1">
    <citation type="submission" date="2018-02" db="EMBL/GenBank/DDBJ databases">
        <title>The genomes of Aspergillus section Nigri reveals drivers in fungal speciation.</title>
        <authorList>
            <consortium name="DOE Joint Genome Institute"/>
            <person name="Vesth T.C."/>
            <person name="Nybo J."/>
            <person name="Theobald S."/>
            <person name="Brandl J."/>
            <person name="Frisvad J.C."/>
            <person name="Nielsen K.F."/>
            <person name="Lyhne E.K."/>
            <person name="Kogle M.E."/>
            <person name="Kuo A."/>
            <person name="Riley R."/>
            <person name="Clum A."/>
            <person name="Nolan M."/>
            <person name="Lipzen A."/>
            <person name="Salamov A."/>
            <person name="Henrissat B."/>
            <person name="Wiebenga A."/>
            <person name="De vries R.P."/>
            <person name="Grigoriev I.V."/>
            <person name="Mortensen U.H."/>
            <person name="Andersen M.R."/>
            <person name="Baker S.E."/>
        </authorList>
    </citation>
    <scope>NUCLEOTIDE SEQUENCE [LARGE SCALE GENOMIC DNA]</scope>
    <source>
        <strain evidence="4 5">CBS 121057</strain>
    </source>
</reference>
<protein>
    <recommendedName>
        <fullName evidence="6">P-loop containing nucleoside triphosphate hydrolase protein</fullName>
    </recommendedName>
</protein>
<sequence length="1086" mass="121775">MSERKVPRVVDFSPVVRRHLGWYNGFLPAPRNVLNLDRDKFRRHRESRVTVHGYQTSYSDMFCYVDMKAENQPDFRTVSCPDNTTIKFSIRGGAEIPHFCLVLEITGSENRRRAFTIIWTAFGDKGFDVDRPSYQLNHNPAEAQGVIHTFSSRLQGVKFLWTKLAANSAPKCRGTPNSDNYTIYWGHSEAPYSMGFDAPDTAMQCFSVHQRQAVDSFRQLLSSDLQIRVVTRARGDLMENWRFFAAMPSPTPGPYPLYDCRYVPGGSWCRMKTLPGIDDVAIVNHFGIRERGWMNNPPSWARPPRLGMLCPAKLQFINEREYEVIKTIGLLREVEYQRTAYCDKFNRGYRFSLHPASLVHGVETEGVEQYFYAILDVTPVELPSDSFVENDSALPEPGTQVTVTEPAREGIAQQTWSGLVIQRSRFPPNIRTKTTGNILEVSGYVRFGNVNPAFQQAKAAIRFAMYGNQGLGIPRNNRLREILLAHNNDTFKYDAPLQPGTAARKHLDSLRNKLNEEQLAAVREGIMSATSSKNYVSLITGPPGTGKSRVSAHIAHFHRKVGNRVLIVCGSNHGLDEIARKIIQVFQEENLGTDGIFRLDTEFGEDPDVQMPPDVPQPTAETARVFQSTMQQLKKSGIDPAFLQLLHASVEAMNLQTDSVSNKQLSLGQYILRRLDLAVQQKSQWPQTTDSERTEMALLWQLITYRHCLARRGLLFLETAETNSSTLVAQTSGPKDDPEGILTQLVTSYHRAWSELQEFYLGTSRVVLCTASTAERKPLRSFKPEITIVEEATQISESICVSSLIRFYASLKKIILSGDTAQLPPTVTSVNKNEAVECEKVSLFERLLSTGVRNISLKTQSRMHPDISQFVTLHFYGGGLVNHSSTSVASPIQDFLGKRFNVRPGRSYFLSVTNSTVWRRRGGTSLFNAHYIGVAAELARDLCKAGCAAENIMILSYYAEERNLLRRLINDVLELHQVDILTVDAAQGKEKGIVIVSTTRPGGQSGLGHVADVNRMCVALSRAKGGLVVIGDHTMGGTASSRGFQLWRDLIQHHKSKNHLAIVDGSDKILREKLGLPNEESCERMR</sequence>